<comment type="caution">
    <text evidence="1">The sequence shown here is derived from an EMBL/GenBank/DDBJ whole genome shotgun (WGS) entry which is preliminary data.</text>
</comment>
<evidence type="ECO:0000313" key="1">
    <source>
        <dbReference type="EMBL" id="MBF0869958.1"/>
    </source>
</evidence>
<protein>
    <submittedName>
        <fullName evidence="1">Uncharacterized protein</fullName>
    </submittedName>
</protein>
<organism evidence="1 2">
    <name type="scientific">Gluconobacter japonicus</name>
    <dbReference type="NCBI Taxonomy" id="376620"/>
    <lineage>
        <taxon>Bacteria</taxon>
        <taxon>Pseudomonadati</taxon>
        <taxon>Pseudomonadota</taxon>
        <taxon>Alphaproteobacteria</taxon>
        <taxon>Acetobacterales</taxon>
        <taxon>Acetobacteraceae</taxon>
        <taxon>Gluconobacter</taxon>
    </lineage>
</organism>
<name>A0A149SF83_GLUJA</name>
<gene>
    <name evidence="1" type="ORF">HKD32_03665</name>
</gene>
<dbReference type="GeneID" id="81473780"/>
<accession>A0A149SF83</accession>
<dbReference type="EMBL" id="JABCQN010000002">
    <property type="protein sequence ID" value="MBF0869958.1"/>
    <property type="molecule type" value="Genomic_DNA"/>
</dbReference>
<dbReference type="AlphaFoldDB" id="A0A149SF83"/>
<reference evidence="1" key="2">
    <citation type="submission" date="2020-11" db="EMBL/GenBank/DDBJ databases">
        <title>Description of novel Gluconobacter species.</title>
        <authorList>
            <person name="Cleenwerck I."/>
            <person name="Cnockaert M."/>
            <person name="Borremans W."/>
            <person name="Wieme A.D."/>
            <person name="De Vuyst L."/>
            <person name="Vandamme P."/>
        </authorList>
    </citation>
    <scope>NUCLEOTIDE SEQUENCE</scope>
    <source>
        <strain evidence="1">R71697</strain>
    </source>
</reference>
<reference evidence="1" key="1">
    <citation type="submission" date="2020-04" db="EMBL/GenBank/DDBJ databases">
        <authorList>
            <person name="Sombolestani A."/>
        </authorList>
    </citation>
    <scope>NUCLEOTIDE SEQUENCE</scope>
    <source>
        <strain evidence="1">R71697</strain>
    </source>
</reference>
<sequence>MGHNYAKPLTSQVRLERVLSRLPEDWSVRIERDAGQGWRVWMQPPAHDGQWSEPHDVLADAMEEVWRAVR</sequence>
<evidence type="ECO:0000313" key="2">
    <source>
        <dbReference type="Proteomes" id="UP000661006"/>
    </source>
</evidence>
<dbReference type="RefSeq" id="WP_023944421.1">
    <property type="nucleotide sequence ID" value="NZ_JABCQN010000002.1"/>
</dbReference>
<proteinExistence type="predicted"/>
<dbReference type="Proteomes" id="UP000661006">
    <property type="component" value="Unassembled WGS sequence"/>
</dbReference>